<feature type="region of interest" description="Disordered" evidence="1">
    <location>
        <begin position="23"/>
        <end position="50"/>
    </location>
</feature>
<dbReference type="Proteomes" id="UP000008021">
    <property type="component" value="Chromosome 3"/>
</dbReference>
<organism evidence="2">
    <name type="scientific">Oryza meridionalis</name>
    <dbReference type="NCBI Taxonomy" id="40149"/>
    <lineage>
        <taxon>Eukaryota</taxon>
        <taxon>Viridiplantae</taxon>
        <taxon>Streptophyta</taxon>
        <taxon>Embryophyta</taxon>
        <taxon>Tracheophyta</taxon>
        <taxon>Spermatophyta</taxon>
        <taxon>Magnoliopsida</taxon>
        <taxon>Liliopsida</taxon>
        <taxon>Poales</taxon>
        <taxon>Poaceae</taxon>
        <taxon>BOP clade</taxon>
        <taxon>Oryzoideae</taxon>
        <taxon>Oryzeae</taxon>
        <taxon>Oryzinae</taxon>
        <taxon>Oryza</taxon>
    </lineage>
</organism>
<evidence type="ECO:0000256" key="1">
    <source>
        <dbReference type="SAM" id="MobiDB-lite"/>
    </source>
</evidence>
<sequence>MGGCGGRSEEDRHIGVWLGRASFGRMPRGCQGDKDNSNNDREEAASDDEVGRRSWCAVHGAVHGVGGGNHRHRTTCAVRGVMRG</sequence>
<evidence type="ECO:0000313" key="3">
    <source>
        <dbReference type="Proteomes" id="UP000008021"/>
    </source>
</evidence>
<reference evidence="2" key="2">
    <citation type="submission" date="2018-05" db="EMBL/GenBank/DDBJ databases">
        <title>OmerRS3 (Oryza meridionalis Reference Sequence Version 3).</title>
        <authorList>
            <person name="Zhang J."/>
            <person name="Kudrna D."/>
            <person name="Lee S."/>
            <person name="Talag J."/>
            <person name="Welchert J."/>
            <person name="Wing R.A."/>
        </authorList>
    </citation>
    <scope>NUCLEOTIDE SEQUENCE [LARGE SCALE GENOMIC DNA]</scope>
    <source>
        <strain evidence="2">cv. OR44</strain>
    </source>
</reference>
<accession>A0A0E0CZL4</accession>
<dbReference type="EnsemblPlants" id="OMERI03G13630.1">
    <property type="protein sequence ID" value="OMERI03G13630.1"/>
    <property type="gene ID" value="OMERI03G13630"/>
</dbReference>
<dbReference type="HOGENOM" id="CLU_2531268_0_0_1"/>
<dbReference type="AlphaFoldDB" id="A0A0E0CZL4"/>
<proteinExistence type="predicted"/>
<name>A0A0E0CZL4_9ORYZ</name>
<keyword evidence="3" id="KW-1185">Reference proteome</keyword>
<dbReference type="Gramene" id="OMERI03G13630.1">
    <property type="protein sequence ID" value="OMERI03G13630.1"/>
    <property type="gene ID" value="OMERI03G13630"/>
</dbReference>
<protein>
    <submittedName>
        <fullName evidence="2">Uncharacterized protein</fullName>
    </submittedName>
</protein>
<reference evidence="2" key="1">
    <citation type="submission" date="2015-04" db="UniProtKB">
        <authorList>
            <consortium name="EnsemblPlants"/>
        </authorList>
    </citation>
    <scope>IDENTIFICATION</scope>
</reference>
<feature type="compositionally biased region" description="Basic and acidic residues" evidence="1">
    <location>
        <begin position="31"/>
        <end position="50"/>
    </location>
</feature>
<evidence type="ECO:0000313" key="2">
    <source>
        <dbReference type="EnsemblPlants" id="OMERI03G13630.1"/>
    </source>
</evidence>